<keyword evidence="1" id="KW-1133">Transmembrane helix</keyword>
<dbReference type="Proteomes" id="UP000185744">
    <property type="component" value="Unassembled WGS sequence"/>
</dbReference>
<evidence type="ECO:0000313" key="2">
    <source>
        <dbReference type="EMBL" id="OKY78128.1"/>
    </source>
</evidence>
<keyword evidence="1" id="KW-0472">Membrane</keyword>
<name>A0A1Q6DUV9_METT1</name>
<evidence type="ECO:0000313" key="3">
    <source>
        <dbReference type="Proteomes" id="UP000185744"/>
    </source>
</evidence>
<dbReference type="InParanoid" id="A0A1Q6DUV9"/>
<evidence type="ECO:0000256" key="1">
    <source>
        <dbReference type="SAM" id="Phobius"/>
    </source>
</evidence>
<organism evidence="2 3">
    <name type="scientific">Methanohalarchaeum thermophilum</name>
    <dbReference type="NCBI Taxonomy" id="1903181"/>
    <lineage>
        <taxon>Archaea</taxon>
        <taxon>Methanobacteriati</taxon>
        <taxon>Methanobacteriota</taxon>
        <taxon>Methanonatronarchaeia</taxon>
        <taxon>Methanonatronarchaeales</taxon>
        <taxon>Methanonatronarchaeaceae</taxon>
        <taxon>Candidatus Methanohalarchaeum</taxon>
    </lineage>
</organism>
<reference evidence="2" key="1">
    <citation type="submission" date="2016-12" db="EMBL/GenBank/DDBJ databases">
        <title>Discovery of methanogenic haloarchaea.</title>
        <authorList>
            <person name="Sorokin D.Y."/>
            <person name="Makarova K.S."/>
            <person name="Abbas B."/>
            <person name="Ferrer M."/>
            <person name="Golyshin P.N."/>
        </authorList>
    </citation>
    <scope>NUCLEOTIDE SEQUENCE [LARGE SCALE GENOMIC DNA]</scope>
    <source>
        <strain evidence="2">HMET1</strain>
    </source>
</reference>
<dbReference type="STRING" id="1903181.BTN85_0613"/>
<feature type="transmembrane region" description="Helical" evidence="1">
    <location>
        <begin position="12"/>
        <end position="30"/>
    </location>
</feature>
<dbReference type="AlphaFoldDB" id="A0A1Q6DUV9"/>
<accession>A0A1Q6DUV9</accession>
<gene>
    <name evidence="2" type="ORF">BTN85_0613</name>
</gene>
<sequence length="134" mass="15391">MVFSDESGQVTLTLAVVLALLVISLSSIFFQIQSTRGNYVDNAIEEESYYFYNIREVYSEILDVGSRDKDVSNPFNSDQLKRLEGQLINYASSEGYFLSIKEKDYYPSRDLAKVSFIFEGEDIRYVEEVVYDLG</sequence>
<dbReference type="EMBL" id="MSDW01000001">
    <property type="protein sequence ID" value="OKY78128.1"/>
    <property type="molecule type" value="Genomic_DNA"/>
</dbReference>
<comment type="caution">
    <text evidence="2">The sequence shown here is derived from an EMBL/GenBank/DDBJ whole genome shotgun (WGS) entry which is preliminary data.</text>
</comment>
<keyword evidence="1" id="KW-0812">Transmembrane</keyword>
<keyword evidence="3" id="KW-1185">Reference proteome</keyword>
<protein>
    <submittedName>
        <fullName evidence="2">Uncharacterized protein</fullName>
    </submittedName>
</protein>
<proteinExistence type="predicted"/>